<accession>A0AA86VE96</accession>
<dbReference type="GO" id="GO:0046653">
    <property type="term" value="P:tetrahydrofolate metabolic process"/>
    <property type="evidence" value="ECO:0007669"/>
    <property type="project" value="TreeGrafter"/>
</dbReference>
<dbReference type="AlphaFoldDB" id="A0AA86VE96"/>
<comment type="cofactor">
    <cofactor evidence="2">
        <name>pyridoxal 5'-phosphate</name>
        <dbReference type="ChEBI" id="CHEBI:597326"/>
    </cofactor>
</comment>
<dbReference type="Proteomes" id="UP001189624">
    <property type="component" value="Chromosome 3"/>
</dbReference>
<reference evidence="5" key="1">
    <citation type="submission" date="2023-10" db="EMBL/GenBank/DDBJ databases">
        <authorList>
            <person name="Domelevo Entfellner J.-B."/>
        </authorList>
    </citation>
    <scope>NUCLEOTIDE SEQUENCE</scope>
</reference>
<organism evidence="5 6">
    <name type="scientific">Sphenostylis stenocarpa</name>
    <dbReference type="NCBI Taxonomy" id="92480"/>
    <lineage>
        <taxon>Eukaryota</taxon>
        <taxon>Viridiplantae</taxon>
        <taxon>Streptophyta</taxon>
        <taxon>Embryophyta</taxon>
        <taxon>Tracheophyta</taxon>
        <taxon>Spermatophyta</taxon>
        <taxon>Magnoliopsida</taxon>
        <taxon>eudicotyledons</taxon>
        <taxon>Gunneridae</taxon>
        <taxon>Pentapetalae</taxon>
        <taxon>rosids</taxon>
        <taxon>fabids</taxon>
        <taxon>Fabales</taxon>
        <taxon>Fabaceae</taxon>
        <taxon>Papilionoideae</taxon>
        <taxon>50 kb inversion clade</taxon>
        <taxon>NPAAA clade</taxon>
        <taxon>indigoferoid/millettioid clade</taxon>
        <taxon>Phaseoleae</taxon>
        <taxon>Sphenostylis</taxon>
    </lineage>
</organism>
<dbReference type="Pfam" id="PF00464">
    <property type="entry name" value="SHMT"/>
    <property type="match status" value="2"/>
</dbReference>
<sequence length="237" mass="26157">MQANAMMGSLLQPVWTKGVIFPAKGYVAVFQKWHSVWLVPAPQTSTQKDYRVKDEVGTFLMMDMAHTSGLVAAASVLANPFEYCDIQDFALRDFYSLRGPRGGMIFFKKDSVHGVELESAINNVVFPGLREDEFVRFILVCDFDSGVDGARVEKILDMAYIILNKNSVPGETLIALLLVCIGDKSALVPGGIRTGAPAMTTREDLFVLSTEFPLVDEVSGLRRKVEVLTTRYPMPGV</sequence>
<gene>
    <name evidence="5" type="ORF">AYBTSS11_LOCUS7749</name>
</gene>
<feature type="domain" description="Serine hydroxymethyltransferase-like" evidence="4">
    <location>
        <begin position="138"/>
        <end position="203"/>
    </location>
</feature>
<dbReference type="InterPro" id="IPR015421">
    <property type="entry name" value="PyrdxlP-dep_Trfase_major"/>
</dbReference>
<evidence type="ECO:0000256" key="2">
    <source>
        <dbReference type="ARBA" id="ARBA00001933"/>
    </source>
</evidence>
<keyword evidence="6" id="KW-1185">Reference proteome</keyword>
<dbReference type="InterPro" id="IPR049943">
    <property type="entry name" value="Ser_HO-MeTrfase-like"/>
</dbReference>
<dbReference type="EMBL" id="OY731400">
    <property type="protein sequence ID" value="CAJ1936952.1"/>
    <property type="molecule type" value="Genomic_DNA"/>
</dbReference>
<comment type="catalytic activity">
    <reaction evidence="1">
        <text>(6R)-5,10-methylene-5,6,7,8-tetrahydrofolate + glycine + H2O = (6S)-5,6,7,8-tetrahydrofolate + L-serine</text>
        <dbReference type="Rhea" id="RHEA:15481"/>
        <dbReference type="ChEBI" id="CHEBI:15377"/>
        <dbReference type="ChEBI" id="CHEBI:15636"/>
        <dbReference type="ChEBI" id="CHEBI:33384"/>
        <dbReference type="ChEBI" id="CHEBI:57305"/>
        <dbReference type="ChEBI" id="CHEBI:57453"/>
        <dbReference type="EC" id="2.1.2.1"/>
    </reaction>
</comment>
<dbReference type="InterPro" id="IPR039429">
    <property type="entry name" value="SHMT-like_dom"/>
</dbReference>
<feature type="domain" description="Serine hydroxymethyltransferase-like" evidence="4">
    <location>
        <begin position="51"/>
        <end position="130"/>
    </location>
</feature>
<proteinExistence type="predicted"/>
<dbReference type="Gene3D" id="3.90.1150.10">
    <property type="entry name" value="Aspartate Aminotransferase, domain 1"/>
    <property type="match status" value="1"/>
</dbReference>
<dbReference type="GO" id="GO:0005739">
    <property type="term" value="C:mitochondrion"/>
    <property type="evidence" value="ECO:0007669"/>
    <property type="project" value="TreeGrafter"/>
</dbReference>
<evidence type="ECO:0000256" key="1">
    <source>
        <dbReference type="ARBA" id="ARBA00001528"/>
    </source>
</evidence>
<protein>
    <recommendedName>
        <fullName evidence="4">Serine hydroxymethyltransferase-like domain-containing protein</fullName>
    </recommendedName>
</protein>
<keyword evidence="3" id="KW-0663">Pyridoxal phosphate</keyword>
<dbReference type="GO" id="GO:0004372">
    <property type="term" value="F:glycine hydroxymethyltransferase activity"/>
    <property type="evidence" value="ECO:0007669"/>
    <property type="project" value="UniProtKB-EC"/>
</dbReference>
<dbReference type="GO" id="GO:0030170">
    <property type="term" value="F:pyridoxal phosphate binding"/>
    <property type="evidence" value="ECO:0007669"/>
    <property type="project" value="TreeGrafter"/>
</dbReference>
<dbReference type="PANTHER" id="PTHR11680">
    <property type="entry name" value="SERINE HYDROXYMETHYLTRANSFERASE"/>
    <property type="match status" value="1"/>
</dbReference>
<dbReference type="InterPro" id="IPR015424">
    <property type="entry name" value="PyrdxlP-dep_Trfase"/>
</dbReference>
<dbReference type="Gene3D" id="3.40.640.10">
    <property type="entry name" value="Type I PLP-dependent aspartate aminotransferase-like (Major domain)"/>
    <property type="match status" value="1"/>
</dbReference>
<dbReference type="InterPro" id="IPR015422">
    <property type="entry name" value="PyrdxlP-dep_Trfase_small"/>
</dbReference>
<name>A0AA86VE96_9FABA</name>
<evidence type="ECO:0000313" key="6">
    <source>
        <dbReference type="Proteomes" id="UP001189624"/>
    </source>
</evidence>
<dbReference type="Gramene" id="rna-AYBTSS11_LOCUS7749">
    <property type="protein sequence ID" value="CAJ1936952.1"/>
    <property type="gene ID" value="gene-AYBTSS11_LOCUS7749"/>
</dbReference>
<evidence type="ECO:0000313" key="5">
    <source>
        <dbReference type="EMBL" id="CAJ1936952.1"/>
    </source>
</evidence>
<dbReference type="GO" id="GO:0019264">
    <property type="term" value="P:glycine biosynthetic process from serine"/>
    <property type="evidence" value="ECO:0007669"/>
    <property type="project" value="TreeGrafter"/>
</dbReference>
<dbReference type="SUPFAM" id="SSF53383">
    <property type="entry name" value="PLP-dependent transferases"/>
    <property type="match status" value="1"/>
</dbReference>
<evidence type="ECO:0000256" key="3">
    <source>
        <dbReference type="ARBA" id="ARBA00022898"/>
    </source>
</evidence>
<dbReference type="PANTHER" id="PTHR11680:SF63">
    <property type="entry name" value="SERINE HYDROXYMETHYLTRANSFERASE 3, CHLOROPLASTIC"/>
    <property type="match status" value="1"/>
</dbReference>
<evidence type="ECO:0000259" key="4">
    <source>
        <dbReference type="Pfam" id="PF00464"/>
    </source>
</evidence>